<accession>A0AAV9II47</accession>
<dbReference type="Proteomes" id="UP001300502">
    <property type="component" value="Unassembled WGS sequence"/>
</dbReference>
<protein>
    <submittedName>
        <fullName evidence="2">Uncharacterized protein</fullName>
    </submittedName>
</protein>
<name>A0AAV9II47_9RHOD</name>
<dbReference type="AlphaFoldDB" id="A0AAV9II47"/>
<feature type="region of interest" description="Disordered" evidence="1">
    <location>
        <begin position="1"/>
        <end position="22"/>
    </location>
</feature>
<sequence>MRSPPSVVDTCDIPAGVKTSPS</sequence>
<evidence type="ECO:0000313" key="3">
    <source>
        <dbReference type="Proteomes" id="UP001300502"/>
    </source>
</evidence>
<evidence type="ECO:0000313" key="2">
    <source>
        <dbReference type="EMBL" id="KAK4527079.1"/>
    </source>
</evidence>
<organism evidence="2 3">
    <name type="scientific">Galdieria yellowstonensis</name>
    <dbReference type="NCBI Taxonomy" id="3028027"/>
    <lineage>
        <taxon>Eukaryota</taxon>
        <taxon>Rhodophyta</taxon>
        <taxon>Bangiophyceae</taxon>
        <taxon>Galdieriales</taxon>
        <taxon>Galdieriaceae</taxon>
        <taxon>Galdieria</taxon>
    </lineage>
</organism>
<reference evidence="2 3" key="1">
    <citation type="submission" date="2022-07" db="EMBL/GenBank/DDBJ databases">
        <title>Genome-wide signatures of adaptation to extreme environments.</title>
        <authorList>
            <person name="Cho C.H."/>
            <person name="Yoon H.S."/>
        </authorList>
    </citation>
    <scope>NUCLEOTIDE SEQUENCE [LARGE SCALE GENOMIC DNA]</scope>
    <source>
        <strain evidence="2 3">108.79 E11</strain>
    </source>
</reference>
<evidence type="ECO:0000256" key="1">
    <source>
        <dbReference type="SAM" id="MobiDB-lite"/>
    </source>
</evidence>
<dbReference type="EMBL" id="JANCYU010000047">
    <property type="protein sequence ID" value="KAK4527079.1"/>
    <property type="molecule type" value="Genomic_DNA"/>
</dbReference>
<proteinExistence type="predicted"/>
<gene>
    <name evidence="2" type="ORF">GAYE_SCF34G5001</name>
</gene>
<comment type="caution">
    <text evidence="2">The sequence shown here is derived from an EMBL/GenBank/DDBJ whole genome shotgun (WGS) entry which is preliminary data.</text>
</comment>
<keyword evidence="3" id="KW-1185">Reference proteome</keyword>